<keyword evidence="1" id="KW-1133">Transmembrane helix</keyword>
<keyword evidence="4" id="KW-1185">Reference proteome</keyword>
<dbReference type="GO" id="GO:0016747">
    <property type="term" value="F:acyltransferase activity, transferring groups other than amino-acyl groups"/>
    <property type="evidence" value="ECO:0007669"/>
    <property type="project" value="InterPro"/>
</dbReference>
<dbReference type="RefSeq" id="WP_111358516.1">
    <property type="nucleotide sequence ID" value="NZ_NHSK01000041.1"/>
</dbReference>
<feature type="transmembrane region" description="Helical" evidence="1">
    <location>
        <begin position="189"/>
        <end position="206"/>
    </location>
</feature>
<sequence>MVLVSHTWTFSAPGSFVHNVGLGNVAVMAFFILSGFIIAEAIDAFYLGRPGAFLANRALRLIPPYWGAVLVSICVHASMWRLGTLQLQDYAAPPVDAMLSWQNALVQLTAIVPVFNFNNILPDREWYYFVRFAWAIFVEFVFYGAVAACMIGFSVGGKFLSARTYCIACVVGALSVHAISEYLRPLHSSFAYIPYFAFGVCAYAAVTRDDWVAKLVAAVALFAAVLHFIRYTQGRVNLSAAWLEGLASPPVWTAVLLLVGCGLAIFPLSRVRLSSAAVRRDKWFGDLAYPLYLNHYAVIVLVLSLEGLGVASQITAVIGSLILAWTMKIAIERPMVALRNRIRGADLAIVEPTSSAPQLHTV</sequence>
<evidence type="ECO:0000313" key="4">
    <source>
        <dbReference type="Proteomes" id="UP000248863"/>
    </source>
</evidence>
<dbReference type="PANTHER" id="PTHR23028">
    <property type="entry name" value="ACETYLTRANSFERASE"/>
    <property type="match status" value="1"/>
</dbReference>
<keyword evidence="1" id="KW-0812">Transmembrane</keyword>
<feature type="transmembrane region" description="Helical" evidence="1">
    <location>
        <begin position="283"/>
        <end position="304"/>
    </location>
</feature>
<accession>A0A327KEV0</accession>
<evidence type="ECO:0000259" key="2">
    <source>
        <dbReference type="Pfam" id="PF01757"/>
    </source>
</evidence>
<dbReference type="Proteomes" id="UP000248863">
    <property type="component" value="Unassembled WGS sequence"/>
</dbReference>
<dbReference type="InterPro" id="IPR050879">
    <property type="entry name" value="Acyltransferase_3"/>
</dbReference>
<dbReference type="OrthoDB" id="9767863at2"/>
<feature type="transmembrane region" description="Helical" evidence="1">
    <location>
        <begin position="20"/>
        <end position="46"/>
    </location>
</feature>
<evidence type="ECO:0000313" key="3">
    <source>
        <dbReference type="EMBL" id="RAI36153.1"/>
    </source>
</evidence>
<dbReference type="PANTHER" id="PTHR23028:SF53">
    <property type="entry name" value="ACYL_TRANSF_3 DOMAIN-CONTAINING PROTEIN"/>
    <property type="match status" value="1"/>
</dbReference>
<feature type="domain" description="Acyltransferase 3" evidence="2">
    <location>
        <begin position="1"/>
        <end position="326"/>
    </location>
</feature>
<gene>
    <name evidence="3" type="ORF">CH338_18025</name>
</gene>
<dbReference type="EMBL" id="NPEU01000229">
    <property type="protein sequence ID" value="RAI36153.1"/>
    <property type="molecule type" value="Genomic_DNA"/>
</dbReference>
<dbReference type="Pfam" id="PF01757">
    <property type="entry name" value="Acyl_transf_3"/>
    <property type="match status" value="1"/>
</dbReference>
<dbReference type="AlphaFoldDB" id="A0A327KEV0"/>
<feature type="transmembrane region" description="Helical" evidence="1">
    <location>
        <begin position="132"/>
        <end position="153"/>
    </location>
</feature>
<protein>
    <recommendedName>
        <fullName evidence="2">Acyltransferase 3 domain-containing protein</fullName>
    </recommendedName>
</protein>
<feature type="transmembrane region" description="Helical" evidence="1">
    <location>
        <begin position="310"/>
        <end position="331"/>
    </location>
</feature>
<dbReference type="GO" id="GO:0016020">
    <property type="term" value="C:membrane"/>
    <property type="evidence" value="ECO:0007669"/>
    <property type="project" value="TreeGrafter"/>
</dbReference>
<feature type="transmembrane region" description="Helical" evidence="1">
    <location>
        <begin position="251"/>
        <end position="271"/>
    </location>
</feature>
<dbReference type="GO" id="GO:0009103">
    <property type="term" value="P:lipopolysaccharide biosynthetic process"/>
    <property type="evidence" value="ECO:0007669"/>
    <property type="project" value="TreeGrafter"/>
</dbReference>
<comment type="caution">
    <text evidence="3">The sequence shown here is derived from an EMBL/GenBank/DDBJ whole genome shotgun (WGS) entry which is preliminary data.</text>
</comment>
<organism evidence="3 4">
    <name type="scientific">Rhodoplanes elegans</name>
    <dbReference type="NCBI Taxonomy" id="29408"/>
    <lineage>
        <taxon>Bacteria</taxon>
        <taxon>Pseudomonadati</taxon>
        <taxon>Pseudomonadota</taxon>
        <taxon>Alphaproteobacteria</taxon>
        <taxon>Hyphomicrobiales</taxon>
        <taxon>Nitrobacteraceae</taxon>
        <taxon>Rhodoplanes</taxon>
    </lineage>
</organism>
<evidence type="ECO:0000256" key="1">
    <source>
        <dbReference type="SAM" id="Phobius"/>
    </source>
</evidence>
<reference evidence="3 4" key="1">
    <citation type="submission" date="2017-07" db="EMBL/GenBank/DDBJ databases">
        <title>Draft Genome Sequences of Select Purple Nonsulfur Bacteria.</title>
        <authorList>
            <person name="Lasarre B."/>
            <person name="Mckinlay J.B."/>
        </authorList>
    </citation>
    <scope>NUCLEOTIDE SEQUENCE [LARGE SCALE GENOMIC DNA]</scope>
    <source>
        <strain evidence="3 4">DSM 11907</strain>
    </source>
</reference>
<name>A0A327KEV0_9BRAD</name>
<proteinExistence type="predicted"/>
<feature type="transmembrane region" description="Helical" evidence="1">
    <location>
        <begin position="58"/>
        <end position="80"/>
    </location>
</feature>
<keyword evidence="1" id="KW-0472">Membrane</keyword>
<feature type="transmembrane region" description="Helical" evidence="1">
    <location>
        <begin position="211"/>
        <end position="231"/>
    </location>
</feature>
<dbReference type="InterPro" id="IPR002656">
    <property type="entry name" value="Acyl_transf_3_dom"/>
</dbReference>